<proteinExistence type="predicted"/>
<dbReference type="Proteomes" id="UP000243688">
    <property type="component" value="Unassembled WGS sequence"/>
</dbReference>
<comment type="caution">
    <text evidence="1">The sequence shown here is derived from an EMBL/GenBank/DDBJ whole genome shotgun (WGS) entry which is preliminary data.</text>
</comment>
<organism evidence="1 2">
    <name type="scientific">Candidatus Reconcilbacillus cellulovorans</name>
    <dbReference type="NCBI Taxonomy" id="1906605"/>
    <lineage>
        <taxon>Bacteria</taxon>
        <taxon>Bacillati</taxon>
        <taxon>Bacillota</taxon>
        <taxon>Bacilli</taxon>
        <taxon>Bacillales</taxon>
        <taxon>Paenibacillaceae</taxon>
        <taxon>Candidatus Reconcilbacillus</taxon>
    </lineage>
</organism>
<dbReference type="EMBL" id="MOXJ01000016">
    <property type="protein sequence ID" value="PDO10304.1"/>
    <property type="molecule type" value="Genomic_DNA"/>
</dbReference>
<evidence type="ECO:0000313" key="2">
    <source>
        <dbReference type="Proteomes" id="UP000243688"/>
    </source>
</evidence>
<accession>A0A2A6DZX1</accession>
<protein>
    <recommendedName>
        <fullName evidence="3">Stage VI sporulation protein F</fullName>
    </recommendedName>
</protein>
<dbReference type="InterPro" id="IPR025942">
    <property type="entry name" value="SpoVIF"/>
</dbReference>
<dbReference type="Pfam" id="PF14069">
    <property type="entry name" value="SpoVIF"/>
    <property type="match status" value="1"/>
</dbReference>
<name>A0A2A6DZX1_9BACL</name>
<reference evidence="1 2" key="1">
    <citation type="submission" date="2016-12" db="EMBL/GenBank/DDBJ databases">
        <title>Candidatus Reconcilibacillus cellulovorans genome.</title>
        <authorList>
            <person name="Kolinko S."/>
            <person name="Wu Y.-W."/>
            <person name="Tachea F."/>
            <person name="Denzel E."/>
            <person name="Hiras J."/>
            <person name="Baecker N."/>
            <person name="Chan L.J."/>
            <person name="Eichorst S.A."/>
            <person name="Frey D."/>
            <person name="Adams P.D."/>
            <person name="Pray T."/>
            <person name="Tanjore D."/>
            <person name="Petzold C.J."/>
            <person name="Gladden J.M."/>
            <person name="Simmons B.A."/>
            <person name="Singer S.W."/>
        </authorList>
    </citation>
    <scope>NUCLEOTIDE SEQUENCE [LARGE SCALE GENOMIC DNA]</scope>
    <source>
        <strain evidence="1">JTherm</strain>
    </source>
</reference>
<evidence type="ECO:0008006" key="3">
    <source>
        <dbReference type="Google" id="ProtNLM"/>
    </source>
</evidence>
<sequence>MNSKDISKEVLDRVNAKLNKPITAKDVQKLAGEVTPSTIRDERELRRLIRQIADTVNVQVSEKTVNEIVKAVRASGGALENLSQMIRMLLGKS</sequence>
<gene>
    <name evidence="1" type="ORF">BLM47_08100</name>
</gene>
<evidence type="ECO:0000313" key="1">
    <source>
        <dbReference type="EMBL" id="PDO10304.1"/>
    </source>
</evidence>
<dbReference type="AlphaFoldDB" id="A0A2A6DZX1"/>